<keyword evidence="2" id="KW-1185">Reference proteome</keyword>
<organism evidence="1 2">
    <name type="scientific">Colocasia esculenta</name>
    <name type="common">Wild taro</name>
    <name type="synonym">Arum esculentum</name>
    <dbReference type="NCBI Taxonomy" id="4460"/>
    <lineage>
        <taxon>Eukaryota</taxon>
        <taxon>Viridiplantae</taxon>
        <taxon>Streptophyta</taxon>
        <taxon>Embryophyta</taxon>
        <taxon>Tracheophyta</taxon>
        <taxon>Spermatophyta</taxon>
        <taxon>Magnoliopsida</taxon>
        <taxon>Liliopsida</taxon>
        <taxon>Araceae</taxon>
        <taxon>Aroideae</taxon>
        <taxon>Colocasieae</taxon>
        <taxon>Colocasia</taxon>
    </lineage>
</organism>
<name>A0A843UF89_COLES</name>
<gene>
    <name evidence="1" type="ORF">Taro_012317</name>
</gene>
<accession>A0A843UF89</accession>
<dbReference type="AlphaFoldDB" id="A0A843UF89"/>
<dbReference type="EMBL" id="NMUH01000479">
    <property type="protein sequence ID" value="MQL79863.1"/>
    <property type="molecule type" value="Genomic_DNA"/>
</dbReference>
<dbReference type="Proteomes" id="UP000652761">
    <property type="component" value="Unassembled WGS sequence"/>
</dbReference>
<evidence type="ECO:0000313" key="1">
    <source>
        <dbReference type="EMBL" id="MQL79863.1"/>
    </source>
</evidence>
<reference evidence="1" key="1">
    <citation type="submission" date="2017-07" db="EMBL/GenBank/DDBJ databases">
        <title>Taro Niue Genome Assembly and Annotation.</title>
        <authorList>
            <person name="Atibalentja N."/>
            <person name="Keating K."/>
            <person name="Fields C.J."/>
        </authorList>
    </citation>
    <scope>NUCLEOTIDE SEQUENCE</scope>
    <source>
        <strain evidence="1">Niue_2</strain>
        <tissue evidence="1">Leaf</tissue>
    </source>
</reference>
<proteinExistence type="predicted"/>
<protein>
    <submittedName>
        <fullName evidence="1">Uncharacterized protein</fullName>
    </submittedName>
</protein>
<sequence length="25" mass="2772">MASRAWACRRRGGFDVLRVLPTGVP</sequence>
<comment type="caution">
    <text evidence="1">The sequence shown here is derived from an EMBL/GenBank/DDBJ whole genome shotgun (WGS) entry which is preliminary data.</text>
</comment>
<evidence type="ECO:0000313" key="2">
    <source>
        <dbReference type="Proteomes" id="UP000652761"/>
    </source>
</evidence>